<dbReference type="InterPro" id="IPR046342">
    <property type="entry name" value="CBS_dom_sf"/>
</dbReference>
<dbReference type="RefSeq" id="WP_177229913.1">
    <property type="nucleotide sequence ID" value="NZ_FOFV01000011.1"/>
</dbReference>
<dbReference type="SMART" id="SM00116">
    <property type="entry name" value="CBS"/>
    <property type="match status" value="2"/>
</dbReference>
<feature type="domain" description="CBS" evidence="3">
    <location>
        <begin position="6"/>
        <end position="63"/>
    </location>
</feature>
<dbReference type="Proteomes" id="UP000199503">
    <property type="component" value="Unassembled WGS sequence"/>
</dbReference>
<dbReference type="InterPro" id="IPR000644">
    <property type="entry name" value="CBS_dom"/>
</dbReference>
<proteinExistence type="predicted"/>
<dbReference type="PANTHER" id="PTHR43080">
    <property type="entry name" value="CBS DOMAIN-CONTAINING PROTEIN CBSX3, MITOCHONDRIAL"/>
    <property type="match status" value="1"/>
</dbReference>
<evidence type="ECO:0000313" key="5">
    <source>
        <dbReference type="Proteomes" id="UP000199503"/>
    </source>
</evidence>
<dbReference type="AlphaFoldDB" id="A0A1H9RAP4"/>
<dbReference type="STRING" id="65499.SAMN04488000_11124"/>
<dbReference type="PANTHER" id="PTHR43080:SF2">
    <property type="entry name" value="CBS DOMAIN-CONTAINING PROTEIN"/>
    <property type="match status" value="1"/>
</dbReference>
<dbReference type="PROSITE" id="PS51371">
    <property type="entry name" value="CBS"/>
    <property type="match status" value="2"/>
</dbReference>
<dbReference type="Gene3D" id="3.10.580.10">
    <property type="entry name" value="CBS-domain"/>
    <property type="match status" value="1"/>
</dbReference>
<name>A0A1H9RAP4_9PSEU</name>
<dbReference type="SUPFAM" id="SSF54631">
    <property type="entry name" value="CBS-domain pair"/>
    <property type="match status" value="1"/>
</dbReference>
<evidence type="ECO:0000313" key="4">
    <source>
        <dbReference type="EMBL" id="SER69816.1"/>
    </source>
</evidence>
<gene>
    <name evidence="4" type="ORF">SAMN04488000_11124</name>
</gene>
<dbReference type="Pfam" id="PF00571">
    <property type="entry name" value="CBS"/>
    <property type="match status" value="2"/>
</dbReference>
<evidence type="ECO:0000256" key="2">
    <source>
        <dbReference type="PROSITE-ProRule" id="PRU00703"/>
    </source>
</evidence>
<feature type="domain" description="CBS" evidence="3">
    <location>
        <begin position="71"/>
        <end position="126"/>
    </location>
</feature>
<keyword evidence="1 2" id="KW-0129">CBS domain</keyword>
<reference evidence="5" key="1">
    <citation type="submission" date="2016-10" db="EMBL/GenBank/DDBJ databases">
        <authorList>
            <person name="Varghese N."/>
            <person name="Submissions S."/>
        </authorList>
    </citation>
    <scope>NUCLEOTIDE SEQUENCE [LARGE SCALE GENOMIC DNA]</scope>
    <source>
        <strain evidence="5">DSM 44437</strain>
    </source>
</reference>
<dbReference type="EMBL" id="FOFV01000011">
    <property type="protein sequence ID" value="SER69816.1"/>
    <property type="molecule type" value="Genomic_DNA"/>
</dbReference>
<evidence type="ECO:0000256" key="1">
    <source>
        <dbReference type="ARBA" id="ARBA00023122"/>
    </source>
</evidence>
<dbReference type="InterPro" id="IPR051257">
    <property type="entry name" value="Diverse_CBS-Domain"/>
</dbReference>
<protein>
    <submittedName>
        <fullName evidence="4">CBS domain-containing protein</fullName>
    </submittedName>
</protein>
<evidence type="ECO:0000259" key="3">
    <source>
        <dbReference type="PROSITE" id="PS51371"/>
    </source>
</evidence>
<sequence>MRAFDVTSSPALTVTRRTRIEAAAALVAAHGFAALPVVDEDGALVGLVSGEGLVREQLRARRVARRVEDAMTPLVVAVDTEAPVGEVARQLLGHHYRSLPVVCDGVVIGVVSREDLLRALTSQDEVLAARASRLLCDNVGARSWDRAGGAVRRGGALRVPGLTRKPDGG</sequence>
<accession>A0A1H9RAP4</accession>
<organism evidence="4 5">
    <name type="scientific">Lentzea albida</name>
    <dbReference type="NCBI Taxonomy" id="65499"/>
    <lineage>
        <taxon>Bacteria</taxon>
        <taxon>Bacillati</taxon>
        <taxon>Actinomycetota</taxon>
        <taxon>Actinomycetes</taxon>
        <taxon>Pseudonocardiales</taxon>
        <taxon>Pseudonocardiaceae</taxon>
        <taxon>Lentzea</taxon>
    </lineage>
</organism>
<keyword evidence="5" id="KW-1185">Reference proteome</keyword>